<dbReference type="InterPro" id="IPR000905">
    <property type="entry name" value="Gcp-like_dom"/>
</dbReference>
<dbReference type="NCBIfam" id="TIGR03725">
    <property type="entry name" value="T6A_YeaZ"/>
    <property type="match status" value="1"/>
</dbReference>
<evidence type="ECO:0000256" key="4">
    <source>
        <dbReference type="ARBA" id="ARBA00022490"/>
    </source>
</evidence>
<organism evidence="8 9">
    <name type="scientific">Porticoccus litoralis</name>
    <dbReference type="NCBI Taxonomy" id="434086"/>
    <lineage>
        <taxon>Bacteria</taxon>
        <taxon>Pseudomonadati</taxon>
        <taxon>Pseudomonadota</taxon>
        <taxon>Gammaproteobacteria</taxon>
        <taxon>Cellvibrionales</taxon>
        <taxon>Porticoccaceae</taxon>
        <taxon>Porticoccus</taxon>
    </lineage>
</organism>
<reference evidence="8" key="2">
    <citation type="submission" date="2023-08" db="EMBL/GenBank/DDBJ databases">
        <authorList>
            <person name="Luo J."/>
        </authorList>
    </citation>
    <scope>NUCLEOTIDE SEQUENCE</scope>
    <source>
        <strain evidence="8">DSM 25064</strain>
    </source>
</reference>
<dbReference type="AlphaFoldDB" id="A0AAW8B5V8"/>
<dbReference type="GO" id="GO:0016746">
    <property type="term" value="F:acyltransferase activity"/>
    <property type="evidence" value="ECO:0007669"/>
    <property type="project" value="UniProtKB-KW"/>
</dbReference>
<reference evidence="8" key="1">
    <citation type="journal article" date="2010" name="Int. J. Syst. Evol. Microbiol.">
        <title>Porticoccus litoralis gen. nov., sp. nov., a gammaproteobacterium isolated from the Yellow Sea.</title>
        <authorList>
            <person name="Oh H.M."/>
            <person name="Kim H."/>
            <person name="Kim K.M."/>
            <person name="Min G.S."/>
            <person name="Cho J.C."/>
        </authorList>
    </citation>
    <scope>NUCLEOTIDE SEQUENCE</scope>
    <source>
        <strain evidence="8">DSM 25064</strain>
    </source>
</reference>
<keyword evidence="4" id="KW-0963">Cytoplasm</keyword>
<evidence type="ECO:0000256" key="6">
    <source>
        <dbReference type="ARBA" id="ARBA00032446"/>
    </source>
</evidence>
<dbReference type="RefSeq" id="WP_305170954.1">
    <property type="nucleotide sequence ID" value="NZ_JAUUUU010000006.1"/>
</dbReference>
<evidence type="ECO:0000256" key="1">
    <source>
        <dbReference type="ARBA" id="ARBA00004496"/>
    </source>
</evidence>
<keyword evidence="8" id="KW-0808">Transferase</keyword>
<evidence type="ECO:0000259" key="7">
    <source>
        <dbReference type="Pfam" id="PF00814"/>
    </source>
</evidence>
<dbReference type="Gene3D" id="3.30.420.40">
    <property type="match status" value="2"/>
</dbReference>
<keyword evidence="8" id="KW-0012">Acyltransferase</keyword>
<dbReference type="SUPFAM" id="SSF53067">
    <property type="entry name" value="Actin-like ATPase domain"/>
    <property type="match status" value="2"/>
</dbReference>
<dbReference type="FunFam" id="3.30.420.40:FF:000097">
    <property type="entry name" value="tRNA threonylcarbamoyladenosine biosynthesis protein TsaB"/>
    <property type="match status" value="1"/>
</dbReference>
<protein>
    <recommendedName>
        <fullName evidence="3">tRNA threonylcarbamoyladenosine biosynthesis protein TsaB</fullName>
    </recommendedName>
    <alternativeName>
        <fullName evidence="6">t(6)A37 threonylcarbamoyladenosine biosynthesis protein TsaB</fullName>
    </alternativeName>
</protein>
<gene>
    <name evidence="8" type="primary">tsaB</name>
    <name evidence="8" type="ORF">Q8A57_09940</name>
</gene>
<dbReference type="Pfam" id="PF00814">
    <property type="entry name" value="TsaD"/>
    <property type="match status" value="1"/>
</dbReference>
<name>A0AAW8B5V8_9GAMM</name>
<dbReference type="PANTHER" id="PTHR11735:SF11">
    <property type="entry name" value="TRNA THREONYLCARBAMOYLADENOSINE BIOSYNTHESIS PROTEIN TSAB"/>
    <property type="match status" value="1"/>
</dbReference>
<accession>A0AAW8B5V8</accession>
<comment type="similarity">
    <text evidence="2">Belongs to the KAE1 / TsaD family. TsaB subfamily.</text>
</comment>
<evidence type="ECO:0000313" key="8">
    <source>
        <dbReference type="EMBL" id="MDP1521290.1"/>
    </source>
</evidence>
<feature type="domain" description="Gcp-like" evidence="7">
    <location>
        <begin position="30"/>
        <end position="153"/>
    </location>
</feature>
<evidence type="ECO:0000256" key="3">
    <source>
        <dbReference type="ARBA" id="ARBA00019012"/>
    </source>
</evidence>
<evidence type="ECO:0000256" key="5">
    <source>
        <dbReference type="ARBA" id="ARBA00022694"/>
    </source>
</evidence>
<dbReference type="EMBL" id="JAUUUU010000006">
    <property type="protein sequence ID" value="MDP1521290.1"/>
    <property type="molecule type" value="Genomic_DNA"/>
</dbReference>
<dbReference type="GO" id="GO:0005829">
    <property type="term" value="C:cytosol"/>
    <property type="evidence" value="ECO:0007669"/>
    <property type="project" value="TreeGrafter"/>
</dbReference>
<comment type="caution">
    <text evidence="8">The sequence shown here is derived from an EMBL/GenBank/DDBJ whole genome shotgun (WGS) entry which is preliminary data.</text>
</comment>
<dbReference type="PANTHER" id="PTHR11735">
    <property type="entry name" value="TRNA N6-ADENOSINE THREONYLCARBAMOYLTRANSFERASE"/>
    <property type="match status" value="1"/>
</dbReference>
<comment type="subcellular location">
    <subcellularLocation>
        <location evidence="1">Cytoplasm</location>
    </subcellularLocation>
</comment>
<evidence type="ECO:0000256" key="2">
    <source>
        <dbReference type="ARBA" id="ARBA00010493"/>
    </source>
</evidence>
<keyword evidence="9" id="KW-1185">Reference proteome</keyword>
<keyword evidence="5" id="KW-0819">tRNA processing</keyword>
<proteinExistence type="inferred from homology"/>
<dbReference type="Proteomes" id="UP001178354">
    <property type="component" value="Unassembled WGS sequence"/>
</dbReference>
<sequence>MHTVLAIDTTTAACSAALSLRGEVISRFRLASREHTRLLLPMVNELLEEGGICLNQLDALAFTHGPGSFTGIRIGFGVVQGLAFGANIPVCPVSSLETLALTGLRKQEPVKEPCIVMPMFDARMDEVYWAQFEWRDGQLTRLYEDSLSVPEDLPATASPLAVHGFGDGWNYAQRIAISPTFLNREALPDALDVLTLAMPQIAHGATQAVTDVQPLYLRDKVTWKKRQRLREQKSENGRGESCL</sequence>
<evidence type="ECO:0000313" key="9">
    <source>
        <dbReference type="Proteomes" id="UP001178354"/>
    </source>
</evidence>
<dbReference type="GO" id="GO:0002949">
    <property type="term" value="P:tRNA threonylcarbamoyladenosine modification"/>
    <property type="evidence" value="ECO:0007669"/>
    <property type="project" value="InterPro"/>
</dbReference>
<dbReference type="CDD" id="cd24032">
    <property type="entry name" value="ASKHA_NBD_TsaB"/>
    <property type="match status" value="1"/>
</dbReference>
<dbReference type="InterPro" id="IPR043129">
    <property type="entry name" value="ATPase_NBD"/>
</dbReference>
<dbReference type="InterPro" id="IPR022496">
    <property type="entry name" value="T6A_TsaB"/>
</dbReference>